<sequence>MTTTYDPFIPADGADQGRYDGRRRAEDQSFPSRSAEYAQPAPRWQPEPRWEPADQPWEPVDQRWGSVDPRGEPVDQRWAPEPPRHPRSWQSSGLTGTFPVAEPEPERARAGRGRVKPLLTGLVAVLVAVAGWQAYRIESMNSDNATLHSTLAAEKNRTDRLEKQLAGVFDPEAVSSKVLPSVFRVRAGSFTGTAWSVGSKAADGQANLFTNYHVVADVWTDGGKSVTLERGSTKIKATIVKVSKGKDLALLRADQEITGLATAPGQVKPGQQVVVVGAPLGLDDTVTTGVISAYRPDDPDGPTIQFDAPINPGNSGGPVVNANNQVVGLATAKAKDAEGIGLAIPVKTACATFAVC</sequence>
<dbReference type="InterPro" id="IPR051201">
    <property type="entry name" value="Chloro_Bact_Ser_Proteases"/>
</dbReference>
<reference evidence="6" key="1">
    <citation type="journal article" date="2019" name="Int. J. Syst. Evol. Microbiol.">
        <title>The Global Catalogue of Microorganisms (GCM) 10K type strain sequencing project: providing services to taxonomists for standard genome sequencing and annotation.</title>
        <authorList>
            <consortium name="The Broad Institute Genomics Platform"/>
            <consortium name="The Broad Institute Genome Sequencing Center for Infectious Disease"/>
            <person name="Wu L."/>
            <person name="Ma J."/>
        </authorList>
    </citation>
    <scope>NUCLEOTIDE SEQUENCE [LARGE SCALE GENOMIC DNA]</scope>
    <source>
        <strain evidence="6">XZYJT-10</strain>
    </source>
</reference>
<dbReference type="RefSeq" id="WP_378970056.1">
    <property type="nucleotide sequence ID" value="NZ_JBHTBJ010000013.1"/>
</dbReference>
<evidence type="ECO:0000256" key="2">
    <source>
        <dbReference type="ARBA" id="ARBA00022670"/>
    </source>
</evidence>
<keyword evidence="6" id="KW-1185">Reference proteome</keyword>
<dbReference type="Proteomes" id="UP001596548">
    <property type="component" value="Unassembled WGS sequence"/>
</dbReference>
<dbReference type="GO" id="GO:0008233">
    <property type="term" value="F:peptidase activity"/>
    <property type="evidence" value="ECO:0007669"/>
    <property type="project" value="UniProtKB-KW"/>
</dbReference>
<dbReference type="EC" id="3.4.21.-" evidence="5"/>
<evidence type="ECO:0000313" key="6">
    <source>
        <dbReference type="Proteomes" id="UP001596548"/>
    </source>
</evidence>
<accession>A0ABW2HSN0</accession>
<dbReference type="PANTHER" id="PTHR43343:SF3">
    <property type="entry name" value="PROTEASE DO-LIKE 8, CHLOROPLASTIC"/>
    <property type="match status" value="1"/>
</dbReference>
<gene>
    <name evidence="5" type="ORF">ACFQS1_19195</name>
</gene>
<proteinExistence type="inferred from homology"/>
<evidence type="ECO:0000256" key="4">
    <source>
        <dbReference type="SAM" id="MobiDB-lite"/>
    </source>
</evidence>
<dbReference type="PRINTS" id="PR00834">
    <property type="entry name" value="PROTEASES2C"/>
</dbReference>
<dbReference type="InterPro" id="IPR001940">
    <property type="entry name" value="Peptidase_S1C"/>
</dbReference>
<comment type="caution">
    <text evidence="5">The sequence shown here is derived from an EMBL/GenBank/DDBJ whole genome shotgun (WGS) entry which is preliminary data.</text>
</comment>
<dbReference type="SUPFAM" id="SSF50494">
    <property type="entry name" value="Trypsin-like serine proteases"/>
    <property type="match status" value="1"/>
</dbReference>
<evidence type="ECO:0000256" key="3">
    <source>
        <dbReference type="ARBA" id="ARBA00022801"/>
    </source>
</evidence>
<comment type="similarity">
    <text evidence="1">Belongs to the peptidase S1C family.</text>
</comment>
<keyword evidence="3 5" id="KW-0378">Hydrolase</keyword>
<dbReference type="InterPro" id="IPR009003">
    <property type="entry name" value="Peptidase_S1_PA"/>
</dbReference>
<dbReference type="PANTHER" id="PTHR43343">
    <property type="entry name" value="PEPTIDASE S12"/>
    <property type="match status" value="1"/>
</dbReference>
<dbReference type="Pfam" id="PF13365">
    <property type="entry name" value="Trypsin_2"/>
    <property type="match status" value="1"/>
</dbReference>
<evidence type="ECO:0000313" key="5">
    <source>
        <dbReference type="EMBL" id="MFC7276123.1"/>
    </source>
</evidence>
<organism evidence="5 6">
    <name type="scientific">Paractinoplanes rhizophilus</name>
    <dbReference type="NCBI Taxonomy" id="1416877"/>
    <lineage>
        <taxon>Bacteria</taxon>
        <taxon>Bacillati</taxon>
        <taxon>Actinomycetota</taxon>
        <taxon>Actinomycetes</taxon>
        <taxon>Micromonosporales</taxon>
        <taxon>Micromonosporaceae</taxon>
        <taxon>Paractinoplanes</taxon>
    </lineage>
</organism>
<dbReference type="EMBL" id="JBHTBJ010000013">
    <property type="protein sequence ID" value="MFC7276123.1"/>
    <property type="molecule type" value="Genomic_DNA"/>
</dbReference>
<name>A0ABW2HSN0_9ACTN</name>
<keyword evidence="2 5" id="KW-0645">Protease</keyword>
<feature type="compositionally biased region" description="Basic and acidic residues" evidence="4">
    <location>
        <begin position="15"/>
        <end position="27"/>
    </location>
</feature>
<feature type="region of interest" description="Disordered" evidence="4">
    <location>
        <begin position="1"/>
        <end position="112"/>
    </location>
</feature>
<dbReference type="GO" id="GO:0006508">
    <property type="term" value="P:proteolysis"/>
    <property type="evidence" value="ECO:0007669"/>
    <property type="project" value="UniProtKB-KW"/>
</dbReference>
<dbReference type="InterPro" id="IPR043504">
    <property type="entry name" value="Peptidase_S1_PA_chymotrypsin"/>
</dbReference>
<dbReference type="Gene3D" id="2.40.10.10">
    <property type="entry name" value="Trypsin-like serine proteases"/>
    <property type="match status" value="2"/>
</dbReference>
<protein>
    <submittedName>
        <fullName evidence="5">S1C family serine protease</fullName>
        <ecNumber evidence="5">3.4.21.-</ecNumber>
    </submittedName>
</protein>
<evidence type="ECO:0000256" key="1">
    <source>
        <dbReference type="ARBA" id="ARBA00010541"/>
    </source>
</evidence>